<proteinExistence type="predicted"/>
<dbReference type="EMBL" id="PISD01000030">
    <property type="protein sequence ID" value="PKG28216.1"/>
    <property type="molecule type" value="Genomic_DNA"/>
</dbReference>
<evidence type="ECO:0000259" key="1">
    <source>
        <dbReference type="Pfam" id="PF00534"/>
    </source>
</evidence>
<dbReference type="PANTHER" id="PTHR12526">
    <property type="entry name" value="GLYCOSYLTRANSFERASE"/>
    <property type="match status" value="1"/>
</dbReference>
<dbReference type="GO" id="GO:0016757">
    <property type="term" value="F:glycosyltransferase activity"/>
    <property type="evidence" value="ECO:0007669"/>
    <property type="project" value="InterPro"/>
</dbReference>
<evidence type="ECO:0000313" key="3">
    <source>
        <dbReference type="Proteomes" id="UP000233343"/>
    </source>
</evidence>
<reference evidence="2 3" key="1">
    <citation type="journal article" date="2010" name="Int. J. Syst. Evol. Microbiol.">
        <title>Bacillus horneckiae sp. nov., isolated from a spacecraft-assembly clean room.</title>
        <authorList>
            <person name="Vaishampayan P."/>
            <person name="Probst A."/>
            <person name="Krishnamurthi S."/>
            <person name="Ghosh S."/>
            <person name="Osman S."/>
            <person name="McDowall A."/>
            <person name="Ruckmani A."/>
            <person name="Mayilraj S."/>
            <person name="Venkateswaran K."/>
        </authorList>
    </citation>
    <scope>NUCLEOTIDE SEQUENCE [LARGE SCALE GENOMIC DNA]</scope>
    <source>
        <strain evidence="3">1PO1SC</strain>
    </source>
</reference>
<protein>
    <recommendedName>
        <fullName evidence="1">Glycosyl transferase family 1 domain-containing protein</fullName>
    </recommendedName>
</protein>
<feature type="domain" description="Glycosyl transferase family 1" evidence="1">
    <location>
        <begin position="328"/>
        <end position="472"/>
    </location>
</feature>
<dbReference type="RefSeq" id="WP_101226324.1">
    <property type="nucleotide sequence ID" value="NZ_PISD01000030.1"/>
</dbReference>
<dbReference type="Pfam" id="PF00534">
    <property type="entry name" value="Glycos_transf_1"/>
    <property type="match status" value="1"/>
</dbReference>
<dbReference type="AlphaFoldDB" id="A0A2N0ZFD3"/>
<accession>A0A2N0ZFD3</accession>
<evidence type="ECO:0000313" key="2">
    <source>
        <dbReference type="EMBL" id="PKG28216.1"/>
    </source>
</evidence>
<dbReference type="InterPro" id="IPR001296">
    <property type="entry name" value="Glyco_trans_1"/>
</dbReference>
<keyword evidence="3" id="KW-1185">Reference proteome</keyword>
<name>A0A2N0ZFD3_9BACI</name>
<sequence>MRTIYNLLNSIDVKRGGLTRVMFERSSFLAEKGFDSKLLTIDYSTRYQEIEKELHDTGRLSKKVNIINIFDYYKQKNTAGNITLDQINQYTISNKLHEAAYLIEDRFYISREARYFNEKGMYVKYKKWTKEGTLSFIDFFDETRAKVKREIYHQKGYVQKVTYFDRAKGVPKQELYYTEDGFCYINIQINVETNKPYLIFLFDREKQNVISFGTSNPNLLFHAHWLNELCGKHEQKPFLVNDGIFLTHTVMKVDKEKAFRICTIHTNHFDTPFKYGSPLRKSHIHLLENFHQLDALVLLTENQRSMVVKQFGDANNTYVISNSTETDDVKKFKGNKDFNTVSMVGRYHKDKLMHEAIQAFNRIHLKYPNVKFQLYGTGPEEENLINLVKKLNLDNKVIINSYTTDLAKVYGESLFTVLTSKYEGFGLVILESMFQSTPVISYDAPFGPKDIIDDGENGLLVHSNSEKELAEKNGAVVSKSR</sequence>
<dbReference type="SUPFAM" id="SSF53756">
    <property type="entry name" value="UDP-Glycosyltransferase/glycogen phosphorylase"/>
    <property type="match status" value="1"/>
</dbReference>
<dbReference type="Proteomes" id="UP000233343">
    <property type="component" value="Unassembled WGS sequence"/>
</dbReference>
<organism evidence="2 3">
    <name type="scientific">Cytobacillus horneckiae</name>
    <dbReference type="NCBI Taxonomy" id="549687"/>
    <lineage>
        <taxon>Bacteria</taxon>
        <taxon>Bacillati</taxon>
        <taxon>Bacillota</taxon>
        <taxon>Bacilli</taxon>
        <taxon>Bacillales</taxon>
        <taxon>Bacillaceae</taxon>
        <taxon>Cytobacillus</taxon>
    </lineage>
</organism>
<gene>
    <name evidence="2" type="ORF">CWS20_13455</name>
</gene>
<comment type="caution">
    <text evidence="2">The sequence shown here is derived from an EMBL/GenBank/DDBJ whole genome shotgun (WGS) entry which is preliminary data.</text>
</comment>
<dbReference type="Gene3D" id="3.40.50.2000">
    <property type="entry name" value="Glycogen Phosphorylase B"/>
    <property type="match status" value="3"/>
</dbReference>